<feature type="region of interest" description="Disordered" evidence="8">
    <location>
        <begin position="96"/>
        <end position="118"/>
    </location>
</feature>
<evidence type="ECO:0000313" key="11">
    <source>
        <dbReference type="EMBL" id="KAK4210160.1"/>
    </source>
</evidence>
<dbReference type="Proteomes" id="UP001301769">
    <property type="component" value="Unassembled WGS sequence"/>
</dbReference>
<dbReference type="PANTHER" id="PTHR31595">
    <property type="entry name" value="LONG-CHAIN-ALCOHOL O-FATTY-ACYLTRANSFERASE 3-RELATED"/>
    <property type="match status" value="1"/>
</dbReference>
<organism evidence="11 12">
    <name type="scientific">Rhypophila decipiens</name>
    <dbReference type="NCBI Taxonomy" id="261697"/>
    <lineage>
        <taxon>Eukaryota</taxon>
        <taxon>Fungi</taxon>
        <taxon>Dikarya</taxon>
        <taxon>Ascomycota</taxon>
        <taxon>Pezizomycotina</taxon>
        <taxon>Sordariomycetes</taxon>
        <taxon>Sordariomycetidae</taxon>
        <taxon>Sordariales</taxon>
        <taxon>Naviculisporaceae</taxon>
        <taxon>Rhypophila</taxon>
    </lineage>
</organism>
<proteinExistence type="inferred from homology"/>
<dbReference type="InterPro" id="IPR032805">
    <property type="entry name" value="Wax_synthase_dom"/>
</dbReference>
<evidence type="ECO:0000256" key="4">
    <source>
        <dbReference type="ARBA" id="ARBA00022679"/>
    </source>
</evidence>
<dbReference type="Pfam" id="PF13813">
    <property type="entry name" value="MBOAT_2"/>
    <property type="match status" value="1"/>
</dbReference>
<dbReference type="AlphaFoldDB" id="A0AAN7B6R5"/>
<reference evidence="11" key="1">
    <citation type="journal article" date="2023" name="Mol. Phylogenet. Evol.">
        <title>Genome-scale phylogeny and comparative genomics of the fungal order Sordariales.</title>
        <authorList>
            <person name="Hensen N."/>
            <person name="Bonometti L."/>
            <person name="Westerberg I."/>
            <person name="Brannstrom I.O."/>
            <person name="Guillou S."/>
            <person name="Cros-Aarteil S."/>
            <person name="Calhoun S."/>
            <person name="Haridas S."/>
            <person name="Kuo A."/>
            <person name="Mondo S."/>
            <person name="Pangilinan J."/>
            <person name="Riley R."/>
            <person name="LaButti K."/>
            <person name="Andreopoulos B."/>
            <person name="Lipzen A."/>
            <person name="Chen C."/>
            <person name="Yan M."/>
            <person name="Daum C."/>
            <person name="Ng V."/>
            <person name="Clum A."/>
            <person name="Steindorff A."/>
            <person name="Ohm R.A."/>
            <person name="Martin F."/>
            <person name="Silar P."/>
            <person name="Natvig D.O."/>
            <person name="Lalanne C."/>
            <person name="Gautier V."/>
            <person name="Ament-Velasquez S.L."/>
            <person name="Kruys A."/>
            <person name="Hutchinson M.I."/>
            <person name="Powell A.J."/>
            <person name="Barry K."/>
            <person name="Miller A.N."/>
            <person name="Grigoriev I.V."/>
            <person name="Debuchy R."/>
            <person name="Gladieux P."/>
            <person name="Hiltunen Thoren M."/>
            <person name="Johannesson H."/>
        </authorList>
    </citation>
    <scope>NUCLEOTIDE SEQUENCE</scope>
    <source>
        <strain evidence="11">PSN293</strain>
    </source>
</reference>
<dbReference type="EMBL" id="MU858183">
    <property type="protein sequence ID" value="KAK4210160.1"/>
    <property type="molecule type" value="Genomic_DNA"/>
</dbReference>
<keyword evidence="7 9" id="KW-0472">Membrane</keyword>
<sequence>MDYHPLLDSFAILLISSIVIGFTSPSSNLRVGLLPVLSFLSWHCTLACPQYIPRSAWASSVGGYTLSLFLHYLDVAVLSQWSFDLQGPAKNLLLQPKTKSQCPSPKKKFPSNDKSPAQSGSIVQRFRYGLSVCFSWRFINTPYQAQNISRLDPKLSRSRKRFLASTGLSILVCYLILNGMDFLADPEITAKFYSVDRIPFFSRLTLPKDDPKSISLEELGMRFSAAIAMGASLISVQRGVYNICAFVSVLIGLSEPDNWPPFNGPFKEIVSLRKFWSVFWHQINTHRLRVISNFLWYQFFGFPRDVKPVRYMRPLAIFFVSGLLHVAIDVSSGMYLHESGAMRFFLIQPLGLMMEDAILGAYYNFNKQPATMAHRLLGMLWVGMWMAWTAPSYLYPVLAKADSSSAAGMDRVVPFSIIDWCVKGCEIMISNFRGTGIKG</sequence>
<evidence type="ECO:0000256" key="9">
    <source>
        <dbReference type="SAM" id="Phobius"/>
    </source>
</evidence>
<evidence type="ECO:0000259" key="10">
    <source>
        <dbReference type="Pfam" id="PF13813"/>
    </source>
</evidence>
<evidence type="ECO:0000256" key="7">
    <source>
        <dbReference type="ARBA" id="ARBA00023136"/>
    </source>
</evidence>
<protein>
    <submittedName>
        <fullName evidence="11">Membrane bound O-acyl transferase family-domain-containing protein</fullName>
    </submittedName>
</protein>
<comment type="pathway">
    <text evidence="2">Secondary metabolite biosynthesis.</text>
</comment>
<evidence type="ECO:0000256" key="6">
    <source>
        <dbReference type="ARBA" id="ARBA00022989"/>
    </source>
</evidence>
<dbReference type="InterPro" id="IPR044851">
    <property type="entry name" value="Wax_synthase"/>
</dbReference>
<keyword evidence="6 9" id="KW-1133">Transmembrane helix</keyword>
<dbReference type="GO" id="GO:0016020">
    <property type="term" value="C:membrane"/>
    <property type="evidence" value="ECO:0007669"/>
    <property type="project" value="UniProtKB-SubCell"/>
</dbReference>
<dbReference type="PANTHER" id="PTHR31595:SF57">
    <property type="entry name" value="OS04G0481900 PROTEIN"/>
    <property type="match status" value="1"/>
</dbReference>
<keyword evidence="4 11" id="KW-0808">Transferase</keyword>
<evidence type="ECO:0000256" key="1">
    <source>
        <dbReference type="ARBA" id="ARBA00004141"/>
    </source>
</evidence>
<reference evidence="11" key="2">
    <citation type="submission" date="2023-05" db="EMBL/GenBank/DDBJ databases">
        <authorList>
            <consortium name="Lawrence Berkeley National Laboratory"/>
            <person name="Steindorff A."/>
            <person name="Hensen N."/>
            <person name="Bonometti L."/>
            <person name="Westerberg I."/>
            <person name="Brannstrom I.O."/>
            <person name="Guillou S."/>
            <person name="Cros-Aarteil S."/>
            <person name="Calhoun S."/>
            <person name="Haridas S."/>
            <person name="Kuo A."/>
            <person name="Mondo S."/>
            <person name="Pangilinan J."/>
            <person name="Riley R."/>
            <person name="Labutti K."/>
            <person name="Andreopoulos B."/>
            <person name="Lipzen A."/>
            <person name="Chen C."/>
            <person name="Yanf M."/>
            <person name="Daum C."/>
            <person name="Ng V."/>
            <person name="Clum A."/>
            <person name="Ohm R."/>
            <person name="Martin F."/>
            <person name="Silar P."/>
            <person name="Natvig D."/>
            <person name="Lalanne C."/>
            <person name="Gautier V."/>
            <person name="Ament-Velasquez S.L."/>
            <person name="Kruys A."/>
            <person name="Hutchinson M.I."/>
            <person name="Powell A.J."/>
            <person name="Barry K."/>
            <person name="Miller A.N."/>
            <person name="Grigoriev I.V."/>
            <person name="Debuchy R."/>
            <person name="Gladieux P."/>
            <person name="Thoren M.H."/>
            <person name="Johannesson H."/>
        </authorList>
    </citation>
    <scope>NUCLEOTIDE SEQUENCE</scope>
    <source>
        <strain evidence="11">PSN293</strain>
    </source>
</reference>
<feature type="domain" description="Wax synthase" evidence="10">
    <location>
        <begin position="259"/>
        <end position="346"/>
    </location>
</feature>
<feature type="transmembrane region" description="Helical" evidence="9">
    <location>
        <begin position="6"/>
        <end position="24"/>
    </location>
</feature>
<keyword evidence="5 9" id="KW-0812">Transmembrane</keyword>
<evidence type="ECO:0000256" key="2">
    <source>
        <dbReference type="ARBA" id="ARBA00005179"/>
    </source>
</evidence>
<feature type="transmembrane region" description="Helical" evidence="9">
    <location>
        <begin position="342"/>
        <end position="364"/>
    </location>
</feature>
<name>A0AAN7B6R5_9PEZI</name>
<feature type="transmembrane region" description="Helical" evidence="9">
    <location>
        <begin position="376"/>
        <end position="395"/>
    </location>
</feature>
<gene>
    <name evidence="11" type="ORF">QBC37DRAFT_293062</name>
</gene>
<accession>A0AAN7B6R5</accession>
<comment type="caution">
    <text evidence="11">The sequence shown here is derived from an EMBL/GenBank/DDBJ whole genome shotgun (WGS) entry which is preliminary data.</text>
</comment>
<feature type="transmembrane region" description="Helical" evidence="9">
    <location>
        <begin position="219"/>
        <end position="236"/>
    </location>
</feature>
<comment type="subcellular location">
    <subcellularLocation>
        <location evidence="1">Membrane</location>
        <topology evidence="1">Multi-pass membrane protein</topology>
    </subcellularLocation>
</comment>
<feature type="transmembrane region" description="Helical" evidence="9">
    <location>
        <begin position="315"/>
        <end position="336"/>
    </location>
</feature>
<dbReference type="GO" id="GO:0006629">
    <property type="term" value="P:lipid metabolic process"/>
    <property type="evidence" value="ECO:0007669"/>
    <property type="project" value="InterPro"/>
</dbReference>
<dbReference type="GO" id="GO:0008374">
    <property type="term" value="F:O-acyltransferase activity"/>
    <property type="evidence" value="ECO:0007669"/>
    <property type="project" value="InterPro"/>
</dbReference>
<feature type="transmembrane region" description="Helical" evidence="9">
    <location>
        <begin position="162"/>
        <end position="184"/>
    </location>
</feature>
<evidence type="ECO:0000256" key="5">
    <source>
        <dbReference type="ARBA" id="ARBA00022692"/>
    </source>
</evidence>
<evidence type="ECO:0000256" key="8">
    <source>
        <dbReference type="SAM" id="MobiDB-lite"/>
    </source>
</evidence>
<evidence type="ECO:0000313" key="12">
    <source>
        <dbReference type="Proteomes" id="UP001301769"/>
    </source>
</evidence>
<keyword evidence="12" id="KW-1185">Reference proteome</keyword>
<evidence type="ECO:0000256" key="3">
    <source>
        <dbReference type="ARBA" id="ARBA00007282"/>
    </source>
</evidence>
<comment type="similarity">
    <text evidence="3">Belongs to the wax synthase family.</text>
</comment>